<dbReference type="Gene3D" id="3.90.190.10">
    <property type="entry name" value="Protein tyrosine phosphatase superfamily"/>
    <property type="match status" value="1"/>
</dbReference>
<dbReference type="AlphaFoldDB" id="A0A097KUD6"/>
<dbReference type="Gene3D" id="3.30.70.1690">
    <property type="match status" value="1"/>
</dbReference>
<reference evidence="1" key="1">
    <citation type="journal article" date="2014" name="Lett. Appl. Microbiol.">
        <title>Genetic diversity and expression profiles of cysteine phytases in the sheep rumen during a feeding cycle.</title>
        <authorList>
            <person name="Li Z."/>
            <person name="Huang H."/>
            <person name="Zhao H."/>
            <person name="Meng K."/>
            <person name="Zhao J."/>
            <person name="Shi P."/>
            <person name="Yang P."/>
            <person name="Luo H."/>
            <person name="Wang Y."/>
            <person name="Yao B."/>
        </authorList>
    </citation>
    <scope>NUCLEOTIDE SEQUENCE</scope>
</reference>
<dbReference type="InterPro" id="IPR029021">
    <property type="entry name" value="Prot-tyrosine_phosphatase-like"/>
</dbReference>
<dbReference type="SUPFAM" id="SSF52799">
    <property type="entry name" value="(Phosphotyrosine protein) phosphatases II"/>
    <property type="match status" value="1"/>
</dbReference>
<evidence type="ECO:0000313" key="1">
    <source>
        <dbReference type="EMBL" id="AIT97012.1"/>
    </source>
</evidence>
<organism evidence="1">
    <name type="scientific">uncultured microorganism</name>
    <dbReference type="NCBI Taxonomy" id="358574"/>
    <lineage>
        <taxon>unclassified sequences</taxon>
        <taxon>environmental samples</taxon>
    </lineage>
</organism>
<feature type="non-terminal residue" evidence="1">
    <location>
        <position position="1"/>
    </location>
</feature>
<dbReference type="SMART" id="SM01301">
    <property type="entry name" value="PTPlike_phytase"/>
    <property type="match status" value="1"/>
</dbReference>
<feature type="non-terminal residue" evidence="1">
    <location>
        <position position="131"/>
    </location>
</feature>
<proteinExistence type="predicted"/>
<dbReference type="Pfam" id="PF14566">
    <property type="entry name" value="PTPlike_phytase"/>
    <property type="match status" value="1"/>
</dbReference>
<dbReference type="EMBL" id="KJ584441">
    <property type="protein sequence ID" value="AIT97012.1"/>
    <property type="molecule type" value="Genomic_DNA"/>
</dbReference>
<sequence length="131" mass="14588">VDLRQESHGFVNGDIPVSWHVDRNWGNYGNGATTVQKAEQMRLAALVGTTTTFLPMGNADTKILSPITEKVVSAEPEEAIARKALGFRYVRFYVTDRTQPDTETIEAFLDFVDSLPGDAWFHFHCEAGNGR</sequence>
<accession>A0A097KUD6</accession>
<name>A0A097KUD6_9ZZZZ</name>
<protein>
    <submittedName>
        <fullName evidence="1">PTP-like phytase</fullName>
    </submittedName>
</protein>